<dbReference type="FunFam" id="1.10.238.10:FF:000266">
    <property type="entry name" value="TPPP family protein"/>
    <property type="match status" value="1"/>
</dbReference>
<dbReference type="PANTHER" id="PTHR12932:SF9">
    <property type="entry name" value="TUBULIN POLYMERIZATION-PROMOTING PROTEIN HOMOLOG"/>
    <property type="match status" value="1"/>
</dbReference>
<name>A0AA36CRV1_9BILA</name>
<feature type="non-terminal residue" evidence="3">
    <location>
        <position position="184"/>
    </location>
</feature>
<dbReference type="EMBL" id="CATQJA010002612">
    <property type="protein sequence ID" value="CAJ0573047.1"/>
    <property type="molecule type" value="Genomic_DNA"/>
</dbReference>
<evidence type="ECO:0000256" key="2">
    <source>
        <dbReference type="ARBA" id="ARBA00069104"/>
    </source>
</evidence>
<evidence type="ECO:0000313" key="5">
    <source>
        <dbReference type="Proteomes" id="UP001177023"/>
    </source>
</evidence>
<dbReference type="Gene3D" id="1.10.238.10">
    <property type="entry name" value="EF-hand"/>
    <property type="match status" value="1"/>
</dbReference>
<sequence>MAAEKPKFDFKWDAKDVKPKWEAFSKFGAATATEMTGKNFDKWLKDAGVLDPKAITTTMTGIAFSKVTGPKKKATFEETKKVLATVAEDRAKQAKTDPQAELDAICEKLARLEAPTLNSAAKSDANGVYSRLTDHTKYTGAHKERFNTDGTGKGKAGRVELADNSGYVGAYKNKDTYDKVHGKQ</sequence>
<evidence type="ECO:0000313" key="4">
    <source>
        <dbReference type="EMBL" id="CAJ0573061.1"/>
    </source>
</evidence>
<reference evidence="3" key="1">
    <citation type="submission" date="2023-06" db="EMBL/GenBank/DDBJ databases">
        <authorList>
            <person name="Delattre M."/>
        </authorList>
    </citation>
    <scope>NUCLEOTIDE SEQUENCE</scope>
    <source>
        <strain evidence="3">AF72</strain>
    </source>
</reference>
<comment type="caution">
    <text evidence="3">The sequence shown here is derived from an EMBL/GenBank/DDBJ whole genome shotgun (WGS) entry which is preliminary data.</text>
</comment>
<dbReference type="GO" id="GO:0015631">
    <property type="term" value="F:tubulin binding"/>
    <property type="evidence" value="ECO:0007669"/>
    <property type="project" value="InterPro"/>
</dbReference>
<dbReference type="GO" id="GO:0005874">
    <property type="term" value="C:microtubule"/>
    <property type="evidence" value="ECO:0007669"/>
    <property type="project" value="TreeGrafter"/>
</dbReference>
<organism evidence="3 5">
    <name type="scientific">Mesorhabditis spiculigera</name>
    <dbReference type="NCBI Taxonomy" id="96644"/>
    <lineage>
        <taxon>Eukaryota</taxon>
        <taxon>Metazoa</taxon>
        <taxon>Ecdysozoa</taxon>
        <taxon>Nematoda</taxon>
        <taxon>Chromadorea</taxon>
        <taxon>Rhabditida</taxon>
        <taxon>Rhabditina</taxon>
        <taxon>Rhabditomorpha</taxon>
        <taxon>Rhabditoidea</taxon>
        <taxon>Rhabditidae</taxon>
        <taxon>Mesorhabditinae</taxon>
        <taxon>Mesorhabditis</taxon>
    </lineage>
</organism>
<accession>A0AA36CRV1</accession>
<evidence type="ECO:0000313" key="3">
    <source>
        <dbReference type="EMBL" id="CAJ0573047.1"/>
    </source>
</evidence>
<dbReference type="InterPro" id="IPR008907">
    <property type="entry name" value="TPP/p25"/>
</dbReference>
<dbReference type="GO" id="GO:0001578">
    <property type="term" value="P:microtubule bundle formation"/>
    <property type="evidence" value="ECO:0007669"/>
    <property type="project" value="TreeGrafter"/>
</dbReference>
<dbReference type="AlphaFoldDB" id="A0AA36CRV1"/>
<protein>
    <recommendedName>
        <fullName evidence="2">Tubulin polymerization-promoting protein homolog</fullName>
    </recommendedName>
</protein>
<proteinExistence type="inferred from homology"/>
<dbReference type="SUPFAM" id="SSF47473">
    <property type="entry name" value="EF-hand"/>
    <property type="match status" value="1"/>
</dbReference>
<dbReference type="GO" id="GO:0046785">
    <property type="term" value="P:microtubule polymerization"/>
    <property type="evidence" value="ECO:0007669"/>
    <property type="project" value="InterPro"/>
</dbReference>
<dbReference type="Proteomes" id="UP001177023">
    <property type="component" value="Unassembled WGS sequence"/>
</dbReference>
<evidence type="ECO:0000256" key="1">
    <source>
        <dbReference type="ARBA" id="ARBA00010994"/>
    </source>
</evidence>
<dbReference type="GO" id="GO:0032273">
    <property type="term" value="P:positive regulation of protein polymerization"/>
    <property type="evidence" value="ECO:0007669"/>
    <property type="project" value="TreeGrafter"/>
</dbReference>
<comment type="similarity">
    <text evidence="1">Belongs to the TPPP family.</text>
</comment>
<dbReference type="InterPro" id="IPR011992">
    <property type="entry name" value="EF-hand-dom_pair"/>
</dbReference>
<dbReference type="PANTHER" id="PTHR12932">
    <property type="entry name" value="P25 ALPHA-RELATED"/>
    <property type="match status" value="1"/>
</dbReference>
<dbReference type="Pfam" id="PF05517">
    <property type="entry name" value="p25-alpha"/>
    <property type="match status" value="1"/>
</dbReference>
<dbReference type="EMBL" id="CATQJA010002612">
    <property type="protein sequence ID" value="CAJ0573061.1"/>
    <property type="molecule type" value="Genomic_DNA"/>
</dbReference>
<keyword evidence="5" id="KW-1185">Reference proteome</keyword>
<gene>
    <name evidence="3" type="ORF">MSPICULIGERA_LOCUS11416</name>
    <name evidence="4" type="ORF">MSPICULIGERA_LOCUS11430</name>
</gene>